<sequence length="127" mass="13893">MLDPKVREVLDGTPTAHLATVLPDGSPHVVPLWIGTHGDHVVFFTGPGARKARNIERDPRVAISTTPPDDPYTPLLVRGRVVEVRDGEAGWALVDEIARKYTGADYPRDPERVAFLVEPEHQTVGLG</sequence>
<dbReference type="InterPro" id="IPR011576">
    <property type="entry name" value="Pyridox_Oxase_N"/>
</dbReference>
<dbReference type="NCBIfam" id="TIGR03618">
    <property type="entry name" value="Rv1155_F420"/>
    <property type="match status" value="1"/>
</dbReference>
<dbReference type="GO" id="GO:0005829">
    <property type="term" value="C:cytosol"/>
    <property type="evidence" value="ECO:0007669"/>
    <property type="project" value="TreeGrafter"/>
</dbReference>
<keyword evidence="4" id="KW-1185">Reference proteome</keyword>
<gene>
    <name evidence="3" type="ORF">DFJ68_3389</name>
</gene>
<name>A0A495XZ68_9MICO</name>
<dbReference type="RefSeq" id="WP_121034720.1">
    <property type="nucleotide sequence ID" value="NZ_RBXT01000001.1"/>
</dbReference>
<dbReference type="InterPro" id="IPR052019">
    <property type="entry name" value="F420H2_bilvrd_red/Heme_oxyg"/>
</dbReference>
<evidence type="ECO:0000313" key="4">
    <source>
        <dbReference type="Proteomes" id="UP000278440"/>
    </source>
</evidence>
<dbReference type="Pfam" id="PF01243">
    <property type="entry name" value="PNPOx_N"/>
    <property type="match status" value="1"/>
</dbReference>
<dbReference type="InterPro" id="IPR019920">
    <property type="entry name" value="F420-binding_dom_put"/>
</dbReference>
<dbReference type="InterPro" id="IPR012349">
    <property type="entry name" value="Split_barrel_FMN-bd"/>
</dbReference>
<dbReference type="Proteomes" id="UP000278440">
    <property type="component" value="Unassembled WGS sequence"/>
</dbReference>
<dbReference type="SUPFAM" id="SSF50475">
    <property type="entry name" value="FMN-binding split barrel"/>
    <property type="match status" value="1"/>
</dbReference>
<dbReference type="PANTHER" id="PTHR35176:SF6">
    <property type="entry name" value="HEME OXYGENASE HI_0854-RELATED"/>
    <property type="match status" value="1"/>
</dbReference>
<evidence type="ECO:0000256" key="1">
    <source>
        <dbReference type="ARBA" id="ARBA00023002"/>
    </source>
</evidence>
<dbReference type="OrthoDB" id="1094370at2"/>
<proteinExistence type="predicted"/>
<organism evidence="3 4">
    <name type="scientific">Terracoccus luteus</name>
    <dbReference type="NCBI Taxonomy" id="53356"/>
    <lineage>
        <taxon>Bacteria</taxon>
        <taxon>Bacillati</taxon>
        <taxon>Actinomycetota</taxon>
        <taxon>Actinomycetes</taxon>
        <taxon>Micrococcales</taxon>
        <taxon>Intrasporangiaceae</taxon>
        <taxon>Terracoccus</taxon>
    </lineage>
</organism>
<feature type="domain" description="Pyridoxamine 5'-phosphate oxidase N-terminal" evidence="2">
    <location>
        <begin position="2"/>
        <end position="121"/>
    </location>
</feature>
<dbReference type="GO" id="GO:0070967">
    <property type="term" value="F:coenzyme F420 binding"/>
    <property type="evidence" value="ECO:0007669"/>
    <property type="project" value="TreeGrafter"/>
</dbReference>
<dbReference type="Gene3D" id="2.30.110.10">
    <property type="entry name" value="Electron Transport, Fmn-binding Protein, Chain A"/>
    <property type="match status" value="1"/>
</dbReference>
<keyword evidence="1" id="KW-0560">Oxidoreductase</keyword>
<protein>
    <submittedName>
        <fullName evidence="3">PPOX class probable F420-dependent enzyme</fullName>
    </submittedName>
</protein>
<evidence type="ECO:0000259" key="2">
    <source>
        <dbReference type="Pfam" id="PF01243"/>
    </source>
</evidence>
<evidence type="ECO:0000313" key="3">
    <source>
        <dbReference type="EMBL" id="RKT79911.1"/>
    </source>
</evidence>
<comment type="caution">
    <text evidence="3">The sequence shown here is derived from an EMBL/GenBank/DDBJ whole genome shotgun (WGS) entry which is preliminary data.</text>
</comment>
<dbReference type="AlphaFoldDB" id="A0A495XZ68"/>
<accession>A0A495XZ68</accession>
<dbReference type="PANTHER" id="PTHR35176">
    <property type="entry name" value="HEME OXYGENASE HI_0854-RELATED"/>
    <property type="match status" value="1"/>
</dbReference>
<reference evidence="3 4" key="1">
    <citation type="submission" date="2018-10" db="EMBL/GenBank/DDBJ databases">
        <title>Sequencing the genomes of 1000 actinobacteria strains.</title>
        <authorList>
            <person name="Klenk H.-P."/>
        </authorList>
    </citation>
    <scope>NUCLEOTIDE SEQUENCE [LARGE SCALE GENOMIC DNA]</scope>
    <source>
        <strain evidence="3 4">DSM 44267</strain>
    </source>
</reference>
<dbReference type="EMBL" id="RBXT01000001">
    <property type="protein sequence ID" value="RKT79911.1"/>
    <property type="molecule type" value="Genomic_DNA"/>
</dbReference>
<dbReference type="GO" id="GO:0016627">
    <property type="term" value="F:oxidoreductase activity, acting on the CH-CH group of donors"/>
    <property type="evidence" value="ECO:0007669"/>
    <property type="project" value="TreeGrafter"/>
</dbReference>